<keyword evidence="2" id="KW-1185">Reference proteome</keyword>
<reference evidence="1" key="2">
    <citation type="submission" date="2022-08" db="UniProtKB">
        <authorList>
            <consortium name="EnsemblMetazoa"/>
        </authorList>
    </citation>
    <scope>IDENTIFICATION</scope>
    <source>
        <strain evidence="1">STECLA/ALBI9_A</strain>
    </source>
</reference>
<accession>A0A182FY35</accession>
<dbReference type="AlphaFoldDB" id="A0A182FY35"/>
<dbReference type="Proteomes" id="UP000069272">
    <property type="component" value="Chromosome 3L"/>
</dbReference>
<name>A0A182FY35_ANOAL</name>
<evidence type="ECO:0000313" key="2">
    <source>
        <dbReference type="Proteomes" id="UP000069272"/>
    </source>
</evidence>
<evidence type="ECO:0000313" key="1">
    <source>
        <dbReference type="EnsemblMetazoa" id="AALB014541-PA"/>
    </source>
</evidence>
<sequence>MQMHFFSFTLESSSFMFRGSTALPLNVLNPSACGTRQPLFPR</sequence>
<dbReference type="EnsemblMetazoa" id="AALB014541-RA">
    <property type="protein sequence ID" value="AALB014541-PA"/>
    <property type="gene ID" value="AALB014541"/>
</dbReference>
<organism evidence="1 2">
    <name type="scientific">Anopheles albimanus</name>
    <name type="common">New world malaria mosquito</name>
    <dbReference type="NCBI Taxonomy" id="7167"/>
    <lineage>
        <taxon>Eukaryota</taxon>
        <taxon>Metazoa</taxon>
        <taxon>Ecdysozoa</taxon>
        <taxon>Arthropoda</taxon>
        <taxon>Hexapoda</taxon>
        <taxon>Insecta</taxon>
        <taxon>Pterygota</taxon>
        <taxon>Neoptera</taxon>
        <taxon>Endopterygota</taxon>
        <taxon>Diptera</taxon>
        <taxon>Nematocera</taxon>
        <taxon>Culicoidea</taxon>
        <taxon>Culicidae</taxon>
        <taxon>Anophelinae</taxon>
        <taxon>Anopheles</taxon>
    </lineage>
</organism>
<dbReference type="VEuPathDB" id="VectorBase:AALB014541"/>
<proteinExistence type="predicted"/>
<reference evidence="1 2" key="1">
    <citation type="journal article" date="2017" name="G3 (Bethesda)">
        <title>The Physical Genome Mapping of Anopheles albimanus Corrected Scaffold Misassemblies and Identified Interarm Rearrangements in Genus Anopheles.</title>
        <authorList>
            <person name="Artemov G.N."/>
            <person name="Peery A.N."/>
            <person name="Jiang X."/>
            <person name="Tu Z."/>
            <person name="Stegniy V.N."/>
            <person name="Sharakhova M.V."/>
            <person name="Sharakhov I.V."/>
        </authorList>
    </citation>
    <scope>NUCLEOTIDE SEQUENCE [LARGE SCALE GENOMIC DNA]</scope>
    <source>
        <strain evidence="1 2">ALBI9_A</strain>
    </source>
</reference>
<protein>
    <submittedName>
        <fullName evidence="1">Uncharacterized protein</fullName>
    </submittedName>
</protein>